<feature type="region of interest" description="Disordered" evidence="2">
    <location>
        <begin position="128"/>
        <end position="147"/>
    </location>
</feature>
<protein>
    <recommendedName>
        <fullName evidence="3">CCHC-type domain-containing protein</fullName>
    </recommendedName>
</protein>
<feature type="compositionally biased region" description="Polar residues" evidence="2">
    <location>
        <begin position="137"/>
        <end position="147"/>
    </location>
</feature>
<accession>A0A0D2N2B2</accession>
<dbReference type="EMBL" id="KN817747">
    <property type="protein sequence ID" value="KJA13379.1"/>
    <property type="molecule type" value="Genomic_DNA"/>
</dbReference>
<organism evidence="4 5">
    <name type="scientific">Hypholoma sublateritium (strain FD-334 SS-4)</name>
    <dbReference type="NCBI Taxonomy" id="945553"/>
    <lineage>
        <taxon>Eukaryota</taxon>
        <taxon>Fungi</taxon>
        <taxon>Dikarya</taxon>
        <taxon>Basidiomycota</taxon>
        <taxon>Agaricomycotina</taxon>
        <taxon>Agaricomycetes</taxon>
        <taxon>Agaricomycetidae</taxon>
        <taxon>Agaricales</taxon>
        <taxon>Agaricineae</taxon>
        <taxon>Strophariaceae</taxon>
        <taxon>Hypholoma</taxon>
    </lineage>
</organism>
<name>A0A0D2N2B2_HYPSF</name>
<keyword evidence="1" id="KW-0862">Zinc</keyword>
<evidence type="ECO:0000256" key="2">
    <source>
        <dbReference type="SAM" id="MobiDB-lite"/>
    </source>
</evidence>
<evidence type="ECO:0000256" key="1">
    <source>
        <dbReference type="PROSITE-ProRule" id="PRU00047"/>
    </source>
</evidence>
<sequence length="314" mass="34730">MNGREEHAHVIWADKIYRLAQAIPDHDGLLIGTTRKQMPAALQALLKDDFATWKSFADAVRKVTLTAIKNQQKLEDERKELEWIKAEVGRLGHVTQPPNTPSKALAASFQTMGLQGRFPQPNFQQALPTPSPHIPQQPRQTLSTSGQRLTPFRSDAERLQLLQQNRQIVQQNTAEGLAAYNASIAAWNATWGHLAPNETRPYPLTPGTSNVATRECWRCGLQGHTTPSCTSTTPLPPLESRWRATAANIARMGRQPSTEPQAGASTAAAPGNAQINFVNDSDNGWGDIPDDVRQQIIYEWRLQNDQGKGRGPTE</sequence>
<dbReference type="GO" id="GO:0008270">
    <property type="term" value="F:zinc ion binding"/>
    <property type="evidence" value="ECO:0007669"/>
    <property type="project" value="UniProtKB-KW"/>
</dbReference>
<keyword evidence="1" id="KW-0863">Zinc-finger</keyword>
<dbReference type="Proteomes" id="UP000054270">
    <property type="component" value="Unassembled WGS sequence"/>
</dbReference>
<dbReference type="AlphaFoldDB" id="A0A0D2N2B2"/>
<proteinExistence type="predicted"/>
<dbReference type="PROSITE" id="PS50158">
    <property type="entry name" value="ZF_CCHC"/>
    <property type="match status" value="1"/>
</dbReference>
<gene>
    <name evidence="4" type="ORF">HYPSUDRAFT_209584</name>
</gene>
<evidence type="ECO:0000313" key="5">
    <source>
        <dbReference type="Proteomes" id="UP000054270"/>
    </source>
</evidence>
<dbReference type="GO" id="GO:0003676">
    <property type="term" value="F:nucleic acid binding"/>
    <property type="evidence" value="ECO:0007669"/>
    <property type="project" value="InterPro"/>
</dbReference>
<feature type="domain" description="CCHC-type" evidence="3">
    <location>
        <begin position="216"/>
        <end position="231"/>
    </location>
</feature>
<dbReference type="InterPro" id="IPR001878">
    <property type="entry name" value="Znf_CCHC"/>
</dbReference>
<dbReference type="OrthoDB" id="3260975at2759"/>
<reference evidence="5" key="1">
    <citation type="submission" date="2014-04" db="EMBL/GenBank/DDBJ databases">
        <title>Evolutionary Origins and Diversification of the Mycorrhizal Mutualists.</title>
        <authorList>
            <consortium name="DOE Joint Genome Institute"/>
            <consortium name="Mycorrhizal Genomics Consortium"/>
            <person name="Kohler A."/>
            <person name="Kuo A."/>
            <person name="Nagy L.G."/>
            <person name="Floudas D."/>
            <person name="Copeland A."/>
            <person name="Barry K.W."/>
            <person name="Cichocki N."/>
            <person name="Veneault-Fourrey C."/>
            <person name="LaButti K."/>
            <person name="Lindquist E.A."/>
            <person name="Lipzen A."/>
            <person name="Lundell T."/>
            <person name="Morin E."/>
            <person name="Murat C."/>
            <person name="Riley R."/>
            <person name="Ohm R."/>
            <person name="Sun H."/>
            <person name="Tunlid A."/>
            <person name="Henrissat B."/>
            <person name="Grigoriev I.V."/>
            <person name="Hibbett D.S."/>
            <person name="Martin F."/>
        </authorList>
    </citation>
    <scope>NUCLEOTIDE SEQUENCE [LARGE SCALE GENOMIC DNA]</scope>
    <source>
        <strain evidence="5">FD-334 SS-4</strain>
    </source>
</reference>
<evidence type="ECO:0000313" key="4">
    <source>
        <dbReference type="EMBL" id="KJA13379.1"/>
    </source>
</evidence>
<evidence type="ECO:0000259" key="3">
    <source>
        <dbReference type="PROSITE" id="PS50158"/>
    </source>
</evidence>
<keyword evidence="5" id="KW-1185">Reference proteome</keyword>
<keyword evidence="1" id="KW-0479">Metal-binding</keyword>